<dbReference type="PRINTS" id="PR00081">
    <property type="entry name" value="GDHRDH"/>
</dbReference>
<organism evidence="4 5">
    <name type="scientific">Crossiella cryophila</name>
    <dbReference type="NCBI Taxonomy" id="43355"/>
    <lineage>
        <taxon>Bacteria</taxon>
        <taxon>Bacillati</taxon>
        <taxon>Actinomycetota</taxon>
        <taxon>Actinomycetes</taxon>
        <taxon>Pseudonocardiales</taxon>
        <taxon>Pseudonocardiaceae</taxon>
        <taxon>Crossiella</taxon>
    </lineage>
</organism>
<evidence type="ECO:0000313" key="4">
    <source>
        <dbReference type="EMBL" id="MBB4676231.1"/>
    </source>
</evidence>
<dbReference type="InterPro" id="IPR002347">
    <property type="entry name" value="SDR_fam"/>
</dbReference>
<comment type="caution">
    <text evidence="4">The sequence shown here is derived from an EMBL/GenBank/DDBJ whole genome shotgun (WGS) entry which is preliminary data.</text>
</comment>
<feature type="domain" description="Ketoreductase" evidence="3">
    <location>
        <begin position="8"/>
        <end position="194"/>
    </location>
</feature>
<protein>
    <submittedName>
        <fullName evidence="4">3-oxoacyl-[acyl-carrier protein] reductase</fullName>
        <ecNumber evidence="4">1.1.1.100</ecNumber>
    </submittedName>
</protein>
<dbReference type="SUPFAM" id="SSF51735">
    <property type="entry name" value="NAD(P)-binding Rossmann-fold domains"/>
    <property type="match status" value="1"/>
</dbReference>
<keyword evidence="5" id="KW-1185">Reference proteome</keyword>
<name>A0A7W7CAB6_9PSEU</name>
<dbReference type="RefSeq" id="WP_185002083.1">
    <property type="nucleotide sequence ID" value="NZ_BAAAUI010000016.1"/>
</dbReference>
<dbReference type="InterPro" id="IPR020904">
    <property type="entry name" value="Sc_DH/Rdtase_CS"/>
</dbReference>
<dbReference type="SMART" id="SM00822">
    <property type="entry name" value="PKS_KR"/>
    <property type="match status" value="1"/>
</dbReference>
<sequence>MGKQLVGKVALVTGGSRGIGAATARALGAAGADVAISYTSRPDKAEAVVEELKEAGVRALAVRADQADSAQVKELVRTVHEHFGRLDVLVNNAGVIAVDTLDPATQDDAALDRQLAINIGGVAAGVRAAAPLLGDGGRIVTVGSVLATRQAGGGVAEYSGTKAAIAAFSKGWARDLGGRGITVNTVHPGPIETDMNPNEGEAAAQRTALTALGRYGQASEVAAAIVFLAGPDAAYITGAELHVDGGMGI</sequence>
<dbReference type="EC" id="1.1.1.100" evidence="4"/>
<keyword evidence="2 4" id="KW-0560">Oxidoreductase</keyword>
<comment type="similarity">
    <text evidence="1">Belongs to the short-chain dehydrogenases/reductases (SDR) family.</text>
</comment>
<dbReference type="Gene3D" id="3.40.50.720">
    <property type="entry name" value="NAD(P)-binding Rossmann-like Domain"/>
    <property type="match status" value="1"/>
</dbReference>
<dbReference type="Proteomes" id="UP000533598">
    <property type="component" value="Unassembled WGS sequence"/>
</dbReference>
<evidence type="ECO:0000313" key="5">
    <source>
        <dbReference type="Proteomes" id="UP000533598"/>
    </source>
</evidence>
<evidence type="ECO:0000259" key="3">
    <source>
        <dbReference type="SMART" id="SM00822"/>
    </source>
</evidence>
<dbReference type="InterPro" id="IPR036291">
    <property type="entry name" value="NAD(P)-bd_dom_sf"/>
</dbReference>
<accession>A0A7W7CAB6</accession>
<proteinExistence type="inferred from homology"/>
<dbReference type="Pfam" id="PF13561">
    <property type="entry name" value="adh_short_C2"/>
    <property type="match status" value="1"/>
</dbReference>
<dbReference type="PANTHER" id="PTHR42760:SF50">
    <property type="entry name" value="SHORT-CHAIN DEHYDROGENASE-RELATED"/>
    <property type="match status" value="1"/>
</dbReference>
<evidence type="ECO:0000256" key="2">
    <source>
        <dbReference type="ARBA" id="ARBA00023002"/>
    </source>
</evidence>
<dbReference type="GO" id="GO:0004316">
    <property type="term" value="F:3-oxoacyl-[acyl-carrier-protein] reductase (NADPH) activity"/>
    <property type="evidence" value="ECO:0007669"/>
    <property type="project" value="UniProtKB-EC"/>
</dbReference>
<dbReference type="PRINTS" id="PR00080">
    <property type="entry name" value="SDRFAMILY"/>
</dbReference>
<dbReference type="PANTHER" id="PTHR42760">
    <property type="entry name" value="SHORT-CHAIN DEHYDROGENASES/REDUCTASES FAMILY MEMBER"/>
    <property type="match status" value="1"/>
</dbReference>
<gene>
    <name evidence="4" type="ORF">HNR67_002349</name>
</gene>
<dbReference type="AlphaFoldDB" id="A0A7W7CAB6"/>
<reference evidence="4 5" key="1">
    <citation type="submission" date="2020-08" db="EMBL/GenBank/DDBJ databases">
        <title>Sequencing the genomes of 1000 actinobacteria strains.</title>
        <authorList>
            <person name="Klenk H.-P."/>
        </authorList>
    </citation>
    <scope>NUCLEOTIDE SEQUENCE [LARGE SCALE GENOMIC DNA]</scope>
    <source>
        <strain evidence="4 5">DSM 44230</strain>
    </source>
</reference>
<dbReference type="FunFam" id="3.40.50.720:FF:000084">
    <property type="entry name" value="Short-chain dehydrogenase reductase"/>
    <property type="match status" value="1"/>
</dbReference>
<evidence type="ECO:0000256" key="1">
    <source>
        <dbReference type="ARBA" id="ARBA00006484"/>
    </source>
</evidence>
<dbReference type="InterPro" id="IPR057326">
    <property type="entry name" value="KR_dom"/>
</dbReference>
<dbReference type="EMBL" id="JACHMH010000001">
    <property type="protein sequence ID" value="MBB4676231.1"/>
    <property type="molecule type" value="Genomic_DNA"/>
</dbReference>
<dbReference type="PROSITE" id="PS00061">
    <property type="entry name" value="ADH_SHORT"/>
    <property type="match status" value="1"/>
</dbReference>